<protein>
    <submittedName>
        <fullName evidence="4">Two hybrid sensor histidine kinase</fullName>
    </submittedName>
</protein>
<dbReference type="Proteomes" id="UP001062443">
    <property type="component" value="Unassembled WGS sequence"/>
</dbReference>
<reference evidence="4" key="1">
    <citation type="submission" date="2013-04" db="EMBL/GenBank/DDBJ databases">
        <title>The genome sequencing project of 58 acetic acid bacteria.</title>
        <authorList>
            <person name="Okamoto-Kainuma A."/>
            <person name="Ishikawa M."/>
            <person name="Umino S."/>
            <person name="Koizumi Y."/>
            <person name="Shiwa Y."/>
            <person name="Yoshikawa H."/>
            <person name="Matsutani M."/>
            <person name="Matsushita K."/>
        </authorList>
    </citation>
    <scope>NUCLEOTIDE SEQUENCE</scope>
    <source>
        <strain evidence="4">NBRC 106556</strain>
    </source>
</reference>
<keyword evidence="5" id="KW-1185">Reference proteome</keyword>
<feature type="domain" description="Response regulatory" evidence="3">
    <location>
        <begin position="6"/>
        <end position="117"/>
    </location>
</feature>
<comment type="caution">
    <text evidence="4">The sequence shown here is derived from an EMBL/GenBank/DDBJ whole genome shotgun (WGS) entry which is preliminary data.</text>
</comment>
<dbReference type="PANTHER" id="PTHR44591">
    <property type="entry name" value="STRESS RESPONSE REGULATOR PROTEIN 1"/>
    <property type="match status" value="1"/>
</dbReference>
<dbReference type="SUPFAM" id="SSF52172">
    <property type="entry name" value="CheY-like"/>
    <property type="match status" value="1"/>
</dbReference>
<keyword evidence="4" id="KW-0808">Transferase</keyword>
<dbReference type="EMBL" id="BAQB01000097">
    <property type="protein sequence ID" value="GBR49192.1"/>
    <property type="molecule type" value="Genomic_DNA"/>
</dbReference>
<dbReference type="InterPro" id="IPR050595">
    <property type="entry name" value="Bact_response_regulator"/>
</dbReference>
<keyword evidence="1 2" id="KW-0597">Phosphoprotein</keyword>
<dbReference type="GO" id="GO:0016301">
    <property type="term" value="F:kinase activity"/>
    <property type="evidence" value="ECO:0007669"/>
    <property type="project" value="UniProtKB-KW"/>
</dbReference>
<organism evidence="4 5">
    <name type="scientific">Neokomagataea tanensis NBRC 106556</name>
    <dbReference type="NCBI Taxonomy" id="1223519"/>
    <lineage>
        <taxon>Bacteria</taxon>
        <taxon>Pseudomonadati</taxon>
        <taxon>Pseudomonadota</taxon>
        <taxon>Alphaproteobacteria</taxon>
        <taxon>Acetobacterales</taxon>
        <taxon>Acetobacteraceae</taxon>
        <taxon>Neokomagataea</taxon>
    </lineage>
</organism>
<dbReference type="InterPro" id="IPR011006">
    <property type="entry name" value="CheY-like_superfamily"/>
</dbReference>
<dbReference type="Gene3D" id="3.40.50.2300">
    <property type="match status" value="1"/>
</dbReference>
<dbReference type="SMART" id="SM00448">
    <property type="entry name" value="REC"/>
    <property type="match status" value="1"/>
</dbReference>
<dbReference type="RefSeq" id="WP_068170516.1">
    <property type="nucleotide sequence ID" value="NZ_BAQB01000097.1"/>
</dbReference>
<dbReference type="Pfam" id="PF00072">
    <property type="entry name" value="Response_reg"/>
    <property type="match status" value="1"/>
</dbReference>
<evidence type="ECO:0000256" key="1">
    <source>
        <dbReference type="ARBA" id="ARBA00022553"/>
    </source>
</evidence>
<name>A0ABQ0QLC7_9PROT</name>
<proteinExistence type="predicted"/>
<evidence type="ECO:0000256" key="2">
    <source>
        <dbReference type="PROSITE-ProRule" id="PRU00169"/>
    </source>
</evidence>
<gene>
    <name evidence="4" type="ORF">AA106556_1963</name>
</gene>
<dbReference type="PANTHER" id="PTHR44591:SF21">
    <property type="entry name" value="TWO-COMPONENT RESPONSE REGULATOR"/>
    <property type="match status" value="1"/>
</dbReference>
<accession>A0ABQ0QLC7</accession>
<dbReference type="InterPro" id="IPR001789">
    <property type="entry name" value="Sig_transdc_resp-reg_receiver"/>
</dbReference>
<keyword evidence="4" id="KW-0418">Kinase</keyword>
<feature type="modified residue" description="4-aspartylphosphate" evidence="2">
    <location>
        <position position="56"/>
    </location>
</feature>
<evidence type="ECO:0000313" key="5">
    <source>
        <dbReference type="Proteomes" id="UP001062443"/>
    </source>
</evidence>
<dbReference type="PROSITE" id="PS50110">
    <property type="entry name" value="RESPONSE_REGULATORY"/>
    <property type="match status" value="1"/>
</dbReference>
<evidence type="ECO:0000313" key="4">
    <source>
        <dbReference type="EMBL" id="GBR49192.1"/>
    </source>
</evidence>
<sequence length="121" mass="13157">MTASRTALVVEDDFIIRLCLTEYLQGEDFITHEASSLADVEAILKDGPTFDVLITDYYLAGSNGLDVVKAAHKKQPRLPVVYISGKKNLPHTSSTLAQHITKPYALEDVLNAINALTAPSS</sequence>
<dbReference type="CDD" id="cd00156">
    <property type="entry name" value="REC"/>
    <property type="match status" value="1"/>
</dbReference>
<evidence type="ECO:0000259" key="3">
    <source>
        <dbReference type="PROSITE" id="PS50110"/>
    </source>
</evidence>